<evidence type="ECO:0000313" key="1">
    <source>
        <dbReference type="EMBL" id="MBO0662219.1"/>
    </source>
</evidence>
<dbReference type="Proteomes" id="UP000664122">
    <property type="component" value="Unassembled WGS sequence"/>
</dbReference>
<gene>
    <name evidence="1" type="ORF">J1C48_06500</name>
</gene>
<evidence type="ECO:0000313" key="2">
    <source>
        <dbReference type="Proteomes" id="UP000664122"/>
    </source>
</evidence>
<dbReference type="AlphaFoldDB" id="A0A939FZH2"/>
<dbReference type="Pfam" id="PF08811">
    <property type="entry name" value="DUF1800"/>
    <property type="match status" value="1"/>
</dbReference>
<dbReference type="InterPro" id="IPR014917">
    <property type="entry name" value="DUF1800"/>
</dbReference>
<proteinExistence type="predicted"/>
<dbReference type="RefSeq" id="WP_207256987.1">
    <property type="nucleotide sequence ID" value="NZ_JAFMPP010000004.1"/>
</dbReference>
<sequence>MIEAAPAFAASRFGLGLQPGAADHLADDPVGALIGEAETQSRLPQDASLPQTSAILFEVRSHFAAIREQMKALESALGKTGNTTAIPAAASGAGMGASTAAGGTTSSVAALQAALDAERLKKPQQAHYDAAVDALFARSQQAPIGFFERLVSFWSNHFAVEADRSSMTRASVGAYEREAIRPHVLGRFEDMLFAVAHHPTMLFYLDNALSAGIHSPIAKRHPGKWGLNENYGRELMELHTIGVDGGYDQADVRALANALSGWTVANSLKKRAGFGQFIFNKAMHEPGVVTWMGATFAQPGEAQASAIIHRLAHHPATAKHLAFKLTQSFVADDPPDDLVADLAAVFVQSKGDLGAVTRALVSDPRSWAAPRTKLRTPQEFVFAAVRALPVDTTPKDQSRALKVLGQLPWSPLSPAGYPGDSQGWLAADAMTNRLDFAQFLAARAKPVAPRTVAAEVLGDLMSPQTKQAIERAESPRQAFALLLMSPEFQRR</sequence>
<name>A0A939FZH2_9HYPH</name>
<reference evidence="1" key="1">
    <citation type="submission" date="2021-03" db="EMBL/GenBank/DDBJ databases">
        <title>Whole genome sequence of Jiella sp. CQZ9-1.</title>
        <authorList>
            <person name="Tuo L."/>
        </authorList>
    </citation>
    <scope>NUCLEOTIDE SEQUENCE</scope>
    <source>
        <strain evidence="1">CQZ9-1</strain>
    </source>
</reference>
<protein>
    <submittedName>
        <fullName evidence="1">DUF1800 domain-containing protein</fullName>
    </submittedName>
</protein>
<accession>A0A939FZH2</accession>
<organism evidence="1 2">
    <name type="scientific">Jiella flava</name>
    <dbReference type="NCBI Taxonomy" id="2816857"/>
    <lineage>
        <taxon>Bacteria</taxon>
        <taxon>Pseudomonadati</taxon>
        <taxon>Pseudomonadota</taxon>
        <taxon>Alphaproteobacteria</taxon>
        <taxon>Hyphomicrobiales</taxon>
        <taxon>Aurantimonadaceae</taxon>
        <taxon>Jiella</taxon>
    </lineage>
</organism>
<keyword evidence="2" id="KW-1185">Reference proteome</keyword>
<comment type="caution">
    <text evidence="1">The sequence shown here is derived from an EMBL/GenBank/DDBJ whole genome shotgun (WGS) entry which is preliminary data.</text>
</comment>
<dbReference type="EMBL" id="JAFMPP010000004">
    <property type="protein sequence ID" value="MBO0662219.1"/>
    <property type="molecule type" value="Genomic_DNA"/>
</dbReference>